<dbReference type="PANTHER" id="PTHR48258">
    <property type="entry name" value="DUF4218 DOMAIN-CONTAINING PROTEIN-RELATED"/>
    <property type="match status" value="1"/>
</dbReference>
<dbReference type="PANTHER" id="PTHR48258:SF3">
    <property type="entry name" value="FK506-BINDING PROTEIN 4-LIKE ISOFORM X1"/>
    <property type="match status" value="1"/>
</dbReference>
<protein>
    <submittedName>
        <fullName evidence="1">Uncharacterized protein</fullName>
    </submittedName>
</protein>
<dbReference type="Proteomes" id="UP000007752">
    <property type="component" value="Chromosome 8"/>
</dbReference>
<name>B9G0Q9_ORYSJ</name>
<evidence type="ECO:0000313" key="1">
    <source>
        <dbReference type="EMBL" id="EEE68626.1"/>
    </source>
</evidence>
<organism evidence="1">
    <name type="scientific">Oryza sativa subsp. japonica</name>
    <name type="common">Rice</name>
    <dbReference type="NCBI Taxonomy" id="39947"/>
    <lineage>
        <taxon>Eukaryota</taxon>
        <taxon>Viridiplantae</taxon>
        <taxon>Streptophyta</taxon>
        <taxon>Embryophyta</taxon>
        <taxon>Tracheophyta</taxon>
        <taxon>Spermatophyta</taxon>
        <taxon>Magnoliopsida</taxon>
        <taxon>Liliopsida</taxon>
        <taxon>Poales</taxon>
        <taxon>Poaceae</taxon>
        <taxon>BOP clade</taxon>
        <taxon>Oryzoideae</taxon>
        <taxon>Oryzeae</taxon>
        <taxon>Oryzinae</taxon>
        <taxon>Oryza</taxon>
        <taxon>Oryza sativa</taxon>
    </lineage>
</organism>
<reference evidence="1" key="1">
    <citation type="journal article" date="2005" name="PLoS Biol.">
        <title>The genomes of Oryza sativa: a history of duplications.</title>
        <authorList>
            <person name="Yu J."/>
            <person name="Wang J."/>
            <person name="Lin W."/>
            <person name="Li S."/>
            <person name="Li H."/>
            <person name="Zhou J."/>
            <person name="Ni P."/>
            <person name="Dong W."/>
            <person name="Hu S."/>
            <person name="Zeng C."/>
            <person name="Zhang J."/>
            <person name="Zhang Y."/>
            <person name="Li R."/>
            <person name="Xu Z."/>
            <person name="Li S."/>
            <person name="Li X."/>
            <person name="Zheng H."/>
            <person name="Cong L."/>
            <person name="Lin L."/>
            <person name="Yin J."/>
            <person name="Geng J."/>
            <person name="Li G."/>
            <person name="Shi J."/>
            <person name="Liu J."/>
            <person name="Lv H."/>
            <person name="Li J."/>
            <person name="Wang J."/>
            <person name="Deng Y."/>
            <person name="Ran L."/>
            <person name="Shi X."/>
            <person name="Wang X."/>
            <person name="Wu Q."/>
            <person name="Li C."/>
            <person name="Ren X."/>
            <person name="Wang J."/>
            <person name="Wang X."/>
            <person name="Li D."/>
            <person name="Liu D."/>
            <person name="Zhang X."/>
            <person name="Ji Z."/>
            <person name="Zhao W."/>
            <person name="Sun Y."/>
            <person name="Zhang Z."/>
            <person name="Bao J."/>
            <person name="Han Y."/>
            <person name="Dong L."/>
            <person name="Ji J."/>
            <person name="Chen P."/>
            <person name="Wu S."/>
            <person name="Liu J."/>
            <person name="Xiao Y."/>
            <person name="Bu D."/>
            <person name="Tan J."/>
            <person name="Yang L."/>
            <person name="Ye C."/>
            <person name="Zhang J."/>
            <person name="Xu J."/>
            <person name="Zhou Y."/>
            <person name="Yu Y."/>
            <person name="Zhang B."/>
            <person name="Zhuang S."/>
            <person name="Wei H."/>
            <person name="Liu B."/>
            <person name="Lei M."/>
            <person name="Yu H."/>
            <person name="Li Y."/>
            <person name="Xu H."/>
            <person name="Wei S."/>
            <person name="He X."/>
            <person name="Fang L."/>
            <person name="Zhang Z."/>
            <person name="Zhang Y."/>
            <person name="Huang X."/>
            <person name="Su Z."/>
            <person name="Tong W."/>
            <person name="Li J."/>
            <person name="Tong Z."/>
            <person name="Li S."/>
            <person name="Ye J."/>
            <person name="Wang L."/>
            <person name="Fang L."/>
            <person name="Lei T."/>
            <person name="Chen C."/>
            <person name="Chen H."/>
            <person name="Xu Z."/>
            <person name="Li H."/>
            <person name="Huang H."/>
            <person name="Zhang F."/>
            <person name="Xu H."/>
            <person name="Li N."/>
            <person name="Zhao C."/>
            <person name="Li S."/>
            <person name="Dong L."/>
            <person name="Huang Y."/>
            <person name="Li L."/>
            <person name="Xi Y."/>
            <person name="Qi Q."/>
            <person name="Li W."/>
            <person name="Zhang B."/>
            <person name="Hu W."/>
            <person name="Zhang Y."/>
            <person name="Tian X."/>
            <person name="Jiao Y."/>
            <person name="Liang X."/>
            <person name="Jin J."/>
            <person name="Gao L."/>
            <person name="Zheng W."/>
            <person name="Hao B."/>
            <person name="Liu S."/>
            <person name="Wang W."/>
            <person name="Yuan L."/>
            <person name="Cao M."/>
            <person name="McDermott J."/>
            <person name="Samudrala R."/>
            <person name="Wang J."/>
            <person name="Wong G.K."/>
            <person name="Yang H."/>
        </authorList>
    </citation>
    <scope>NUCLEOTIDE SEQUENCE [LARGE SCALE GENOMIC DNA]</scope>
</reference>
<proteinExistence type="predicted"/>
<dbReference type="AlphaFoldDB" id="B9G0Q9"/>
<dbReference type="EMBL" id="CM000145">
    <property type="protein sequence ID" value="EEE68626.1"/>
    <property type="molecule type" value="Genomic_DNA"/>
</dbReference>
<accession>B9G0Q9</accession>
<gene>
    <name evidence="1" type="ORF">OsJ_27186</name>
</gene>
<sequence>MYFADHVRTKHTRVPRHDDGGFRAPTDWLSIFSIPYRTLGKSTSRNLSREEWQAARVYALLNCAEVDKYVLKFDREMKQQNRNITTTQLQEMHEKDFPTWLPSRIERLEQTVDKDKAETHSHDANGPSSSVVPEFLHALLMNGMNTTEEAPQAGHCGRTCENDDLWRF</sequence>
<reference evidence="1" key="2">
    <citation type="submission" date="2008-12" db="EMBL/GenBank/DDBJ databases">
        <title>Improved gene annotation of the rice (Oryza sativa) genomes.</title>
        <authorList>
            <person name="Wang J."/>
            <person name="Li R."/>
            <person name="Fan W."/>
            <person name="Huang Q."/>
            <person name="Zhang J."/>
            <person name="Zhou Y."/>
            <person name="Hu Y."/>
            <person name="Zi S."/>
            <person name="Li J."/>
            <person name="Ni P."/>
            <person name="Zheng H."/>
            <person name="Zhang Y."/>
            <person name="Zhao M."/>
            <person name="Hao Q."/>
            <person name="McDermott J."/>
            <person name="Samudrala R."/>
            <person name="Kristiansen K."/>
            <person name="Wong G.K.-S."/>
        </authorList>
    </citation>
    <scope>NUCLEOTIDE SEQUENCE</scope>
</reference>